<evidence type="ECO:0000256" key="2">
    <source>
        <dbReference type="ARBA" id="ARBA00006683"/>
    </source>
</evidence>
<evidence type="ECO:0000256" key="6">
    <source>
        <dbReference type="ARBA" id="ARBA00023136"/>
    </source>
</evidence>
<sequence>MEMRRLDSSAGMIKEKEINVKEIAGIIMKRLWIVIVLTGLLTTLGYLYNAKPEPQYYSSSTRVIISASNDMMNTVRVMVREPIVLSQVVDMLDLNVSVSQLRSQIRVTNVDNSLVTVITATNTDPNRAADIANTTVEVFRKVAADTLGVSNIRLLTPAEPIPVSITVKTNTIVYVAFAAGLMLSLTLIFLLESLDDTIRSEREIERLLELNMLGHVSVIKRRVPSSTGSNQPKQALNRSETIGS</sequence>
<feature type="transmembrane region" description="Helical" evidence="8">
    <location>
        <begin position="172"/>
        <end position="191"/>
    </location>
</feature>
<reference evidence="11" key="1">
    <citation type="journal article" date="2019" name="Int. J. Syst. Evol. Microbiol.">
        <title>The Global Catalogue of Microorganisms (GCM) 10K type strain sequencing project: providing services to taxonomists for standard genome sequencing and annotation.</title>
        <authorList>
            <consortium name="The Broad Institute Genomics Platform"/>
            <consortium name="The Broad Institute Genome Sequencing Center for Infectious Disease"/>
            <person name="Wu L."/>
            <person name="Ma J."/>
        </authorList>
    </citation>
    <scope>NUCLEOTIDE SEQUENCE [LARGE SCALE GENOMIC DNA]</scope>
    <source>
        <strain evidence="11">CCUG 59129</strain>
    </source>
</reference>
<dbReference type="PANTHER" id="PTHR32309:SF31">
    <property type="entry name" value="CAPSULAR EXOPOLYSACCHARIDE FAMILY"/>
    <property type="match status" value="1"/>
</dbReference>
<proteinExistence type="inferred from homology"/>
<gene>
    <name evidence="10" type="ORF">ACFQ2I_18720</name>
</gene>
<evidence type="ECO:0000259" key="9">
    <source>
        <dbReference type="Pfam" id="PF02706"/>
    </source>
</evidence>
<evidence type="ECO:0000256" key="7">
    <source>
        <dbReference type="SAM" id="MobiDB-lite"/>
    </source>
</evidence>
<protein>
    <submittedName>
        <fullName evidence="10">YveK family protein</fullName>
    </submittedName>
</protein>
<comment type="caution">
    <text evidence="10">The sequence shown here is derived from an EMBL/GenBank/DDBJ whole genome shotgun (WGS) entry which is preliminary data.</text>
</comment>
<feature type="region of interest" description="Disordered" evidence="7">
    <location>
        <begin position="223"/>
        <end position="244"/>
    </location>
</feature>
<feature type="transmembrane region" description="Helical" evidence="8">
    <location>
        <begin position="31"/>
        <end position="48"/>
    </location>
</feature>
<keyword evidence="11" id="KW-1185">Reference proteome</keyword>
<evidence type="ECO:0000256" key="4">
    <source>
        <dbReference type="ARBA" id="ARBA00022692"/>
    </source>
</evidence>
<keyword evidence="6 8" id="KW-0472">Membrane</keyword>
<keyword evidence="4 8" id="KW-0812">Transmembrane</keyword>
<feature type="domain" description="Polysaccharide chain length determinant N-terminal" evidence="9">
    <location>
        <begin position="17"/>
        <end position="89"/>
    </location>
</feature>
<dbReference type="Proteomes" id="UP001596989">
    <property type="component" value="Unassembled WGS sequence"/>
</dbReference>
<name>A0ABW3HV75_9BACL</name>
<comment type="similarity">
    <text evidence="2">Belongs to the CpsC/CapA family.</text>
</comment>
<evidence type="ECO:0000256" key="5">
    <source>
        <dbReference type="ARBA" id="ARBA00022989"/>
    </source>
</evidence>
<accession>A0ABW3HV75</accession>
<keyword evidence="5 8" id="KW-1133">Transmembrane helix</keyword>
<organism evidence="10 11">
    <name type="scientific">Paenibacillus chungangensis</name>
    <dbReference type="NCBI Taxonomy" id="696535"/>
    <lineage>
        <taxon>Bacteria</taxon>
        <taxon>Bacillati</taxon>
        <taxon>Bacillota</taxon>
        <taxon>Bacilli</taxon>
        <taxon>Bacillales</taxon>
        <taxon>Paenibacillaceae</taxon>
        <taxon>Paenibacillus</taxon>
    </lineage>
</organism>
<dbReference type="RefSeq" id="WP_377566912.1">
    <property type="nucleotide sequence ID" value="NZ_JBHTJZ010000035.1"/>
</dbReference>
<dbReference type="Pfam" id="PF02706">
    <property type="entry name" value="Wzz"/>
    <property type="match status" value="1"/>
</dbReference>
<keyword evidence="3" id="KW-1003">Cell membrane</keyword>
<comment type="subcellular location">
    <subcellularLocation>
        <location evidence="1">Cell membrane</location>
        <topology evidence="1">Multi-pass membrane protein</topology>
    </subcellularLocation>
</comment>
<dbReference type="PANTHER" id="PTHR32309">
    <property type="entry name" value="TYROSINE-PROTEIN KINASE"/>
    <property type="match status" value="1"/>
</dbReference>
<dbReference type="InterPro" id="IPR050445">
    <property type="entry name" value="Bact_polysacc_biosynth/exp"/>
</dbReference>
<evidence type="ECO:0000313" key="11">
    <source>
        <dbReference type="Proteomes" id="UP001596989"/>
    </source>
</evidence>
<dbReference type="EMBL" id="JBHTJZ010000035">
    <property type="protein sequence ID" value="MFD0961389.1"/>
    <property type="molecule type" value="Genomic_DNA"/>
</dbReference>
<dbReference type="InterPro" id="IPR003856">
    <property type="entry name" value="LPS_length_determ_N"/>
</dbReference>
<evidence type="ECO:0000256" key="3">
    <source>
        <dbReference type="ARBA" id="ARBA00022475"/>
    </source>
</evidence>
<feature type="compositionally biased region" description="Polar residues" evidence="7">
    <location>
        <begin position="224"/>
        <end position="244"/>
    </location>
</feature>
<evidence type="ECO:0000313" key="10">
    <source>
        <dbReference type="EMBL" id="MFD0961389.1"/>
    </source>
</evidence>
<evidence type="ECO:0000256" key="8">
    <source>
        <dbReference type="SAM" id="Phobius"/>
    </source>
</evidence>
<evidence type="ECO:0000256" key="1">
    <source>
        <dbReference type="ARBA" id="ARBA00004651"/>
    </source>
</evidence>